<keyword evidence="9" id="KW-0233">DNA recombination</keyword>
<dbReference type="GO" id="GO:0003684">
    <property type="term" value="F:damaged DNA binding"/>
    <property type="evidence" value="ECO:0007669"/>
    <property type="project" value="InterPro"/>
</dbReference>
<keyword evidence="7" id="KW-0067">ATP-binding</keyword>
<dbReference type="InterPro" id="IPR005161">
    <property type="entry name" value="Ku_N"/>
</dbReference>
<dbReference type="InterPro" id="IPR024193">
    <property type="entry name" value="Ku80"/>
</dbReference>
<comment type="similarity">
    <text evidence="2">Belongs to the ku80 family.</text>
</comment>
<dbReference type="SUPFAM" id="SSF100939">
    <property type="entry name" value="SPOC domain-like"/>
    <property type="match status" value="1"/>
</dbReference>
<dbReference type="Gene3D" id="3.40.50.410">
    <property type="entry name" value="von Willebrand factor, type A domain"/>
    <property type="match status" value="1"/>
</dbReference>
<dbReference type="RefSeq" id="XP_015511496.2">
    <property type="nucleotide sequence ID" value="XM_015656010.2"/>
</dbReference>
<evidence type="ECO:0000256" key="2">
    <source>
        <dbReference type="ARBA" id="ARBA00007726"/>
    </source>
</evidence>
<keyword evidence="5" id="KW-0378">Hydrolase</keyword>
<evidence type="ECO:0000256" key="4">
    <source>
        <dbReference type="ARBA" id="ARBA00022763"/>
    </source>
</evidence>
<evidence type="ECO:0000259" key="13">
    <source>
        <dbReference type="SMART" id="SM00559"/>
    </source>
</evidence>
<evidence type="ECO:0000256" key="11">
    <source>
        <dbReference type="ARBA" id="ARBA00023242"/>
    </source>
</evidence>
<dbReference type="Pfam" id="PF02735">
    <property type="entry name" value="Ku"/>
    <property type="match status" value="1"/>
</dbReference>
<evidence type="ECO:0000256" key="7">
    <source>
        <dbReference type="ARBA" id="ARBA00022840"/>
    </source>
</evidence>
<dbReference type="GO" id="GO:0043564">
    <property type="term" value="C:Ku70:Ku80 complex"/>
    <property type="evidence" value="ECO:0007669"/>
    <property type="project" value="InterPro"/>
</dbReference>
<evidence type="ECO:0000256" key="3">
    <source>
        <dbReference type="ARBA" id="ARBA00022741"/>
    </source>
</evidence>
<dbReference type="InParanoid" id="A0A6J0BB68"/>
<sequence>MPPKSKNKEYLIILVNIGCTDETENENETSFFEKSKQVIQLLIKKKIFLRPKDEVGIVLMGASETKNKLLFDNIVEMNSLQVPNWNLVENVINLKCTKEKTNWVDGITVALDYIKRECVEANAARKLVLLTDFKEDPTIIRQYDVDNVVSDINEAYIDLLAITNNSLNADLEIELNPSEEVFANVCKMVEGKILTIDDTLPKLMIYKDHPKKAAAWEVDMDLFDIKIPVIFYLKTTEDFKLPKWQKFTESQTAKFPVQKERTLVDKNKDEIDEENTITGTMYGRKFIPLSDEDKAMSKYQSGPKSLMVYGFTKERRVRLDYLAGKGSHIVVPKLQWASPFYSLVKAMMDRETVAIVRRVYRNNLAPKMGVLIPKIDVPGQLWCLVYIELIFAEDRRILQPKPITSTLNELSDAQKEAVDDLIDSMMLATVENNSMDERQEPFEAGTVNHVSRQYIWDVLAHRALYRDDPLPPMSDFLQKFFEPPQSVQLRSKRPLKDIKTLFPIKAVEKKKNFKKRYEGGPDDLREPFESVDRSTQDLNATTTEKSVDRIAEDSEMEEAQLSLIAEAVEAASQSMDVDLEELAKSM</sequence>
<keyword evidence="14" id="KW-1185">Reference proteome</keyword>
<gene>
    <name evidence="15" type="primary">LOC107218209</name>
</gene>
<dbReference type="GO" id="GO:0004386">
    <property type="term" value="F:helicase activity"/>
    <property type="evidence" value="ECO:0007669"/>
    <property type="project" value="UniProtKB-KW"/>
</dbReference>
<dbReference type="GO" id="GO:0000723">
    <property type="term" value="P:telomere maintenance"/>
    <property type="evidence" value="ECO:0007669"/>
    <property type="project" value="InterPro"/>
</dbReference>
<dbReference type="FunCoup" id="A0A6J0BB68">
    <property type="interactions" value="1438"/>
</dbReference>
<dbReference type="Gene3D" id="1.10.1600.10">
    <property type="match status" value="1"/>
</dbReference>
<dbReference type="GO" id="GO:0006310">
    <property type="term" value="P:DNA recombination"/>
    <property type="evidence" value="ECO:0007669"/>
    <property type="project" value="UniProtKB-KW"/>
</dbReference>
<dbReference type="InterPro" id="IPR006164">
    <property type="entry name" value="DNA_bd_Ku70/Ku80"/>
</dbReference>
<dbReference type="GO" id="GO:0042162">
    <property type="term" value="F:telomeric DNA binding"/>
    <property type="evidence" value="ECO:0007669"/>
    <property type="project" value="InterPro"/>
</dbReference>
<dbReference type="Gene3D" id="2.40.290.10">
    <property type="match status" value="1"/>
</dbReference>
<dbReference type="GO" id="GO:0006303">
    <property type="term" value="P:double-strand break repair via nonhomologous end joining"/>
    <property type="evidence" value="ECO:0007669"/>
    <property type="project" value="InterPro"/>
</dbReference>
<dbReference type="Proteomes" id="UP000829291">
    <property type="component" value="Chromosome 6"/>
</dbReference>
<feature type="domain" description="Ku" evidence="13">
    <location>
        <begin position="268"/>
        <end position="407"/>
    </location>
</feature>
<accession>A0A6J0BB68</accession>
<dbReference type="InterPro" id="IPR036465">
    <property type="entry name" value="vWFA_dom_sf"/>
</dbReference>
<evidence type="ECO:0000313" key="15">
    <source>
        <dbReference type="RefSeq" id="XP_015511496.2"/>
    </source>
</evidence>
<dbReference type="GeneID" id="107218209"/>
<dbReference type="Pfam" id="PF03731">
    <property type="entry name" value="Ku_N"/>
    <property type="match status" value="1"/>
</dbReference>
<dbReference type="GO" id="GO:0016787">
    <property type="term" value="F:hydrolase activity"/>
    <property type="evidence" value="ECO:0007669"/>
    <property type="project" value="UniProtKB-KW"/>
</dbReference>
<feature type="compositionally biased region" description="Basic and acidic residues" evidence="12">
    <location>
        <begin position="516"/>
        <end position="535"/>
    </location>
</feature>
<feature type="region of interest" description="Disordered" evidence="12">
    <location>
        <begin position="516"/>
        <end position="553"/>
    </location>
</feature>
<dbReference type="SMART" id="SM00559">
    <property type="entry name" value="Ku78"/>
    <property type="match status" value="1"/>
</dbReference>
<dbReference type="KEGG" id="nlo:107218209"/>
<dbReference type="OrthoDB" id="30826at2759"/>
<dbReference type="GO" id="GO:0005524">
    <property type="term" value="F:ATP binding"/>
    <property type="evidence" value="ECO:0007669"/>
    <property type="project" value="UniProtKB-KW"/>
</dbReference>
<protein>
    <submittedName>
        <fullName evidence="15">X-ray repair cross-complementing protein 5</fullName>
    </submittedName>
</protein>
<evidence type="ECO:0000256" key="6">
    <source>
        <dbReference type="ARBA" id="ARBA00022806"/>
    </source>
</evidence>
<evidence type="ECO:0000256" key="1">
    <source>
        <dbReference type="ARBA" id="ARBA00004123"/>
    </source>
</evidence>
<organism evidence="15">
    <name type="scientific">Neodiprion lecontei</name>
    <name type="common">Redheaded pine sawfly</name>
    <dbReference type="NCBI Taxonomy" id="441921"/>
    <lineage>
        <taxon>Eukaryota</taxon>
        <taxon>Metazoa</taxon>
        <taxon>Ecdysozoa</taxon>
        <taxon>Arthropoda</taxon>
        <taxon>Hexapoda</taxon>
        <taxon>Insecta</taxon>
        <taxon>Pterygota</taxon>
        <taxon>Neoptera</taxon>
        <taxon>Endopterygota</taxon>
        <taxon>Hymenoptera</taxon>
        <taxon>Tenthredinoidea</taxon>
        <taxon>Diprionidae</taxon>
        <taxon>Diprioninae</taxon>
        <taxon>Neodiprion</taxon>
    </lineage>
</organism>
<evidence type="ECO:0000256" key="12">
    <source>
        <dbReference type="SAM" id="MobiDB-lite"/>
    </source>
</evidence>
<dbReference type="InterPro" id="IPR016194">
    <property type="entry name" value="SPOC-like_C_dom_sf"/>
</dbReference>
<keyword evidence="11" id="KW-0539">Nucleus</keyword>
<dbReference type="SUPFAM" id="SSF53300">
    <property type="entry name" value="vWA-like"/>
    <property type="match status" value="1"/>
</dbReference>
<dbReference type="GO" id="GO:0003690">
    <property type="term" value="F:double-stranded DNA binding"/>
    <property type="evidence" value="ECO:0007669"/>
    <property type="project" value="TreeGrafter"/>
</dbReference>
<evidence type="ECO:0000256" key="5">
    <source>
        <dbReference type="ARBA" id="ARBA00022801"/>
    </source>
</evidence>
<evidence type="ECO:0000313" key="14">
    <source>
        <dbReference type="Proteomes" id="UP000829291"/>
    </source>
</evidence>
<evidence type="ECO:0000256" key="10">
    <source>
        <dbReference type="ARBA" id="ARBA00023204"/>
    </source>
</evidence>
<keyword evidence="10" id="KW-0234">DNA repair</keyword>
<evidence type="ECO:0000256" key="8">
    <source>
        <dbReference type="ARBA" id="ARBA00023125"/>
    </source>
</evidence>
<evidence type="ECO:0000256" key="9">
    <source>
        <dbReference type="ARBA" id="ARBA00023172"/>
    </source>
</evidence>
<keyword evidence="4" id="KW-0227">DNA damage</keyword>
<dbReference type="PANTHER" id="PTHR12604:SF4">
    <property type="entry name" value="X-RAY REPAIR CROSS-COMPLEMENTING PROTEIN 5"/>
    <property type="match status" value="1"/>
</dbReference>
<keyword evidence="6" id="KW-0347">Helicase</keyword>
<keyword evidence="3" id="KW-0547">Nucleotide-binding</keyword>
<comment type="subcellular location">
    <subcellularLocation>
        <location evidence="1">Nucleus</location>
    </subcellularLocation>
</comment>
<dbReference type="PANTHER" id="PTHR12604">
    <property type="entry name" value="KU AUTOANTIGEN DNA HELICASE"/>
    <property type="match status" value="1"/>
</dbReference>
<reference evidence="15" key="1">
    <citation type="submission" date="2025-08" db="UniProtKB">
        <authorList>
            <consortium name="RefSeq"/>
        </authorList>
    </citation>
    <scope>IDENTIFICATION</scope>
    <source>
        <tissue evidence="15">Thorax and Abdomen</tissue>
    </source>
</reference>
<name>A0A6J0BB68_NEOLC</name>
<proteinExistence type="inferred from homology"/>
<dbReference type="CDD" id="cd00873">
    <property type="entry name" value="KU80"/>
    <property type="match status" value="1"/>
</dbReference>
<dbReference type="AlphaFoldDB" id="A0A6J0BB68"/>
<keyword evidence="8" id="KW-0238">DNA-binding</keyword>